<dbReference type="AlphaFoldDB" id="A0AAC9I3Q3"/>
<reference evidence="1 2" key="1">
    <citation type="submission" date="2016-10" db="EMBL/GenBank/DDBJ databases">
        <title>Flavobacterium gilvum sp. nov., isolated from stream water.</title>
        <authorList>
            <person name="Shin S.-K."/>
            <person name="Cho Y.-J."/>
            <person name="Yi H."/>
        </authorList>
    </citation>
    <scope>NUCLEOTIDE SEQUENCE [LARGE SCALE GENOMIC DNA]</scope>
    <source>
        <strain evidence="1 2">EM1308</strain>
    </source>
</reference>
<dbReference type="EMBL" id="CP017479">
    <property type="protein sequence ID" value="AOW08123.1"/>
    <property type="molecule type" value="Genomic_DNA"/>
</dbReference>
<sequence length="321" mass="37791">MRKFIFYISEIILIVLAVAFLIQCLADRGLQNWQNNVYNDWQNTLEGKINSDVIIMGSSRGFVGYNSKIIEDKLRLKTYNISYNAGGNNLQLSKLNIYLKNNKKPKILIQNIDLAHFDENDILPEEFQFIPFLNNPDIDDLLVSFDSKYTDTKYLPLLKYNQNLKLLKNGIYANFKFFNIENATTYQGYCPQNRTFKIEYHNLKKIKGKSKEGVDSNRYKKILKKMTDFYKLNLDSSTKIIFVWAPENKLRLNKEYDSLKSPLIEEINLIQKKNKNIYFIDLSHHLISKNDYYFYDTFHLNKKGSEVFSEILSIKLSQLLN</sequence>
<protein>
    <submittedName>
        <fullName evidence="1">Uncharacterized protein</fullName>
    </submittedName>
</protein>
<name>A0AAC9I3Q3_9FLAO</name>
<keyword evidence="2" id="KW-1185">Reference proteome</keyword>
<dbReference type="RefSeq" id="WP_070261761.1">
    <property type="nucleotide sequence ID" value="NZ_CP017479.1"/>
</dbReference>
<evidence type="ECO:0000313" key="2">
    <source>
        <dbReference type="Proteomes" id="UP000175968"/>
    </source>
</evidence>
<dbReference type="GO" id="GO:0016788">
    <property type="term" value="F:hydrolase activity, acting on ester bonds"/>
    <property type="evidence" value="ECO:0007669"/>
    <property type="project" value="UniProtKB-ARBA"/>
</dbReference>
<accession>A0AAC9I3Q3</accession>
<dbReference type="Proteomes" id="UP000175968">
    <property type="component" value="Chromosome"/>
</dbReference>
<organism evidence="1 2">
    <name type="scientific">Flavobacterium gilvum</name>
    <dbReference type="NCBI Taxonomy" id="1492737"/>
    <lineage>
        <taxon>Bacteria</taxon>
        <taxon>Pseudomonadati</taxon>
        <taxon>Bacteroidota</taxon>
        <taxon>Flavobacteriia</taxon>
        <taxon>Flavobacteriales</taxon>
        <taxon>Flavobacteriaceae</taxon>
        <taxon>Flavobacterium</taxon>
    </lineage>
</organism>
<dbReference type="Gene3D" id="3.40.50.1110">
    <property type="entry name" value="SGNH hydrolase"/>
    <property type="match status" value="1"/>
</dbReference>
<dbReference type="SUPFAM" id="SSF52266">
    <property type="entry name" value="SGNH hydrolase"/>
    <property type="match status" value="1"/>
</dbReference>
<dbReference type="KEGG" id="fgl:EM308_00600"/>
<evidence type="ECO:0000313" key="1">
    <source>
        <dbReference type="EMBL" id="AOW08123.1"/>
    </source>
</evidence>
<gene>
    <name evidence="1" type="ORF">EM308_00600</name>
</gene>
<dbReference type="InterPro" id="IPR036514">
    <property type="entry name" value="SGNH_hydro_sf"/>
</dbReference>
<proteinExistence type="predicted"/>